<dbReference type="Pfam" id="PF01728">
    <property type="entry name" value="FtsJ"/>
    <property type="match status" value="1"/>
</dbReference>
<evidence type="ECO:0000256" key="3">
    <source>
        <dbReference type="ARBA" id="ARBA00022603"/>
    </source>
</evidence>
<name>A0A9K3D4H1_9EUKA</name>
<evidence type="ECO:0000256" key="1">
    <source>
        <dbReference type="ARBA" id="ARBA00022490"/>
    </source>
</evidence>
<dbReference type="PANTHER" id="PTHR10920">
    <property type="entry name" value="RIBOSOMAL RNA METHYLTRANSFERASE"/>
    <property type="match status" value="1"/>
</dbReference>
<dbReference type="AlphaFoldDB" id="A0A9K3D4H1"/>
<gene>
    <name evidence="7" type="ORF">KIPB_010456</name>
</gene>
<dbReference type="GO" id="GO:0008175">
    <property type="term" value="F:tRNA methyltransferase activity"/>
    <property type="evidence" value="ECO:0007669"/>
    <property type="project" value="TreeGrafter"/>
</dbReference>
<dbReference type="Gene3D" id="3.40.50.150">
    <property type="entry name" value="Vaccinia Virus protein VP39"/>
    <property type="match status" value="1"/>
</dbReference>
<evidence type="ECO:0000256" key="4">
    <source>
        <dbReference type="ARBA" id="ARBA00022679"/>
    </source>
</evidence>
<sequence length="260" mass="28110">RAKEEGWRARSAFKLLQLDEEFALFKGCERAVDLCAAPGSWTQVLARQVLARQLGVQDDDPSAGTRIVSVDINKMAPIQGVVTLQGDITAEDTARRVIDTFGGHKADIVVCDGAPDVTGLHDLDEYLQQQLVVAALTISTFLLKPGASFVTKVFRGRDSEHFLIPQFHAFFSHVTLAKPSSSRNASLESFVVCKGYRPPTGFVPTMPLSLAPGPPGVVSFVAVGDLDGLDADSSYQLEEGHSVIEPLARPIDTPDMYKGE</sequence>
<keyword evidence="8" id="KW-1185">Reference proteome</keyword>
<keyword evidence="4" id="KW-0808">Transferase</keyword>
<dbReference type="InterPro" id="IPR029063">
    <property type="entry name" value="SAM-dependent_MTases_sf"/>
</dbReference>
<dbReference type="OrthoDB" id="289250at2759"/>
<dbReference type="GO" id="GO:0005737">
    <property type="term" value="C:cytoplasm"/>
    <property type="evidence" value="ECO:0007669"/>
    <property type="project" value="TreeGrafter"/>
</dbReference>
<dbReference type="GO" id="GO:0030488">
    <property type="term" value="P:tRNA methylation"/>
    <property type="evidence" value="ECO:0007669"/>
    <property type="project" value="TreeGrafter"/>
</dbReference>
<dbReference type="GO" id="GO:0002181">
    <property type="term" value="P:cytoplasmic translation"/>
    <property type="evidence" value="ECO:0007669"/>
    <property type="project" value="TreeGrafter"/>
</dbReference>
<keyword evidence="5" id="KW-0949">S-adenosyl-L-methionine</keyword>
<comment type="caution">
    <text evidence="7">The sequence shown here is derived from an EMBL/GenBank/DDBJ whole genome shotgun (WGS) entry which is preliminary data.</text>
</comment>
<evidence type="ECO:0000256" key="5">
    <source>
        <dbReference type="ARBA" id="ARBA00022691"/>
    </source>
</evidence>
<dbReference type="EMBL" id="BDIP01003895">
    <property type="protein sequence ID" value="GIQ88250.1"/>
    <property type="molecule type" value="Genomic_DNA"/>
</dbReference>
<evidence type="ECO:0000256" key="2">
    <source>
        <dbReference type="ARBA" id="ARBA00022552"/>
    </source>
</evidence>
<dbReference type="InterPro" id="IPR002877">
    <property type="entry name" value="RNA_MeTrfase_FtsJ_dom"/>
</dbReference>
<dbReference type="HAMAP" id="MF_01547">
    <property type="entry name" value="RNA_methyltr_E"/>
    <property type="match status" value="1"/>
</dbReference>
<keyword evidence="2" id="KW-0698">rRNA processing</keyword>
<dbReference type="SUPFAM" id="SSF53335">
    <property type="entry name" value="S-adenosyl-L-methionine-dependent methyltransferases"/>
    <property type="match status" value="1"/>
</dbReference>
<evidence type="ECO:0000313" key="7">
    <source>
        <dbReference type="EMBL" id="GIQ88250.1"/>
    </source>
</evidence>
<dbReference type="GO" id="GO:0006364">
    <property type="term" value="P:rRNA processing"/>
    <property type="evidence" value="ECO:0007669"/>
    <property type="project" value="UniProtKB-KW"/>
</dbReference>
<dbReference type="InterPro" id="IPR050082">
    <property type="entry name" value="RNA_methyltr_RlmE"/>
</dbReference>
<evidence type="ECO:0000259" key="6">
    <source>
        <dbReference type="Pfam" id="PF01728"/>
    </source>
</evidence>
<protein>
    <submittedName>
        <fullName evidence="7">tRNA (Cytidine(32)/guanosine(34)-2-O)-methyltransferase, Trm7</fullName>
    </submittedName>
</protein>
<dbReference type="FunFam" id="3.40.50.150:FF:000220">
    <property type="entry name" value="CAMK protein kinase"/>
    <property type="match status" value="1"/>
</dbReference>
<keyword evidence="1" id="KW-0963">Cytoplasm</keyword>
<dbReference type="InterPro" id="IPR015507">
    <property type="entry name" value="rRNA-MeTfrase_E"/>
</dbReference>
<dbReference type="PANTHER" id="PTHR10920:SF12">
    <property type="entry name" value="TRNA (CYTIDINE(32)_GUANOSINE(34)-2'-O)-METHYLTRANSFERASE-RELATED"/>
    <property type="match status" value="1"/>
</dbReference>
<organism evidence="7 8">
    <name type="scientific">Kipferlia bialata</name>
    <dbReference type="NCBI Taxonomy" id="797122"/>
    <lineage>
        <taxon>Eukaryota</taxon>
        <taxon>Metamonada</taxon>
        <taxon>Carpediemonas-like organisms</taxon>
        <taxon>Kipferlia</taxon>
    </lineage>
</organism>
<feature type="non-terminal residue" evidence="7">
    <location>
        <position position="260"/>
    </location>
</feature>
<accession>A0A9K3D4H1</accession>
<keyword evidence="3" id="KW-0489">Methyltransferase</keyword>
<evidence type="ECO:0000313" key="8">
    <source>
        <dbReference type="Proteomes" id="UP000265618"/>
    </source>
</evidence>
<dbReference type="CDD" id="cd02440">
    <property type="entry name" value="AdoMet_MTases"/>
    <property type="match status" value="1"/>
</dbReference>
<dbReference type="Proteomes" id="UP000265618">
    <property type="component" value="Unassembled WGS sequence"/>
</dbReference>
<proteinExistence type="inferred from homology"/>
<reference evidence="7 8" key="1">
    <citation type="journal article" date="2018" name="PLoS ONE">
        <title>The draft genome of Kipferlia bialata reveals reductive genome evolution in fornicate parasites.</title>
        <authorList>
            <person name="Tanifuji G."/>
            <person name="Takabayashi S."/>
            <person name="Kume K."/>
            <person name="Takagi M."/>
            <person name="Nakayama T."/>
            <person name="Kamikawa R."/>
            <person name="Inagaki Y."/>
            <person name="Hashimoto T."/>
        </authorList>
    </citation>
    <scope>NUCLEOTIDE SEQUENCE [LARGE SCALE GENOMIC DNA]</scope>
    <source>
        <strain evidence="7">NY0173</strain>
    </source>
</reference>
<feature type="domain" description="Ribosomal RNA methyltransferase FtsJ" evidence="6">
    <location>
        <begin position="7"/>
        <end position="196"/>
    </location>
</feature>